<feature type="non-terminal residue" evidence="1">
    <location>
        <position position="63"/>
    </location>
</feature>
<comment type="caution">
    <text evidence="1">The sequence shown here is derived from an EMBL/GenBank/DDBJ whole genome shotgun (WGS) entry which is preliminary data.</text>
</comment>
<sequence>MLSLSIPGMAMAADAGVPGAMCQSAGVWQGLIKNICWSCIFPMRIMGIGAAPEGAAPSRPGCY</sequence>
<dbReference type="AlphaFoldDB" id="A0A3P1XL94"/>
<name>A0A3P1XL94_ECOLX</name>
<accession>A0A3P1XL94</accession>
<dbReference type="Proteomes" id="UP000271008">
    <property type="component" value="Unassembled WGS sequence"/>
</dbReference>
<organism evidence="1 2">
    <name type="scientific">Escherichia coli</name>
    <dbReference type="NCBI Taxonomy" id="562"/>
    <lineage>
        <taxon>Bacteria</taxon>
        <taxon>Pseudomonadati</taxon>
        <taxon>Pseudomonadota</taxon>
        <taxon>Gammaproteobacteria</taxon>
        <taxon>Enterobacterales</taxon>
        <taxon>Enterobacteriaceae</taxon>
        <taxon>Escherichia</taxon>
    </lineage>
</organism>
<gene>
    <name evidence="1" type="ORF">EIA08_31260</name>
</gene>
<evidence type="ECO:0000313" key="2">
    <source>
        <dbReference type="Proteomes" id="UP000271008"/>
    </source>
</evidence>
<proteinExistence type="predicted"/>
<evidence type="ECO:0000313" key="1">
    <source>
        <dbReference type="EMBL" id="RRD59291.1"/>
    </source>
</evidence>
<reference evidence="1 2" key="1">
    <citation type="submission" date="2018-11" db="EMBL/GenBank/DDBJ databases">
        <title>Enterobacteriaceae from Patient.</title>
        <authorList>
            <person name="Shen C."/>
            <person name="Yang Y."/>
            <person name="Tian G."/>
        </authorList>
    </citation>
    <scope>NUCLEOTIDE SEQUENCE [LARGE SCALE GENOMIC DNA]</scope>
    <source>
        <strain evidence="1 2">GBGD28</strain>
    </source>
</reference>
<dbReference type="EMBL" id="RQTU01000592">
    <property type="protein sequence ID" value="RRD59291.1"/>
    <property type="molecule type" value="Genomic_DNA"/>
</dbReference>
<protein>
    <submittedName>
        <fullName evidence="1">Plasmid transfer protein</fullName>
    </submittedName>
</protein>